<accession>A0A0A9AQ49</accession>
<protein>
    <submittedName>
        <fullName evidence="2">Uncharacterized protein</fullName>
    </submittedName>
</protein>
<organism evidence="2">
    <name type="scientific">Arundo donax</name>
    <name type="common">Giant reed</name>
    <name type="synonym">Donax arundinaceus</name>
    <dbReference type="NCBI Taxonomy" id="35708"/>
    <lineage>
        <taxon>Eukaryota</taxon>
        <taxon>Viridiplantae</taxon>
        <taxon>Streptophyta</taxon>
        <taxon>Embryophyta</taxon>
        <taxon>Tracheophyta</taxon>
        <taxon>Spermatophyta</taxon>
        <taxon>Magnoliopsida</taxon>
        <taxon>Liliopsida</taxon>
        <taxon>Poales</taxon>
        <taxon>Poaceae</taxon>
        <taxon>PACMAD clade</taxon>
        <taxon>Arundinoideae</taxon>
        <taxon>Arundineae</taxon>
        <taxon>Arundo</taxon>
    </lineage>
</organism>
<name>A0A0A9AQ49_ARUDO</name>
<dbReference type="EMBL" id="GBRH01245892">
    <property type="protein sequence ID" value="JAD52003.1"/>
    <property type="molecule type" value="Transcribed_RNA"/>
</dbReference>
<reference evidence="2" key="1">
    <citation type="submission" date="2014-09" db="EMBL/GenBank/DDBJ databases">
        <authorList>
            <person name="Magalhaes I.L.F."/>
            <person name="Oliveira U."/>
            <person name="Santos F.R."/>
            <person name="Vidigal T.H.D.A."/>
            <person name="Brescovit A.D."/>
            <person name="Santos A.J."/>
        </authorList>
    </citation>
    <scope>NUCLEOTIDE SEQUENCE</scope>
    <source>
        <tissue evidence="2">Shoot tissue taken approximately 20 cm above the soil surface</tissue>
    </source>
</reference>
<reference evidence="2" key="2">
    <citation type="journal article" date="2015" name="Data Brief">
        <title>Shoot transcriptome of the giant reed, Arundo donax.</title>
        <authorList>
            <person name="Barrero R.A."/>
            <person name="Guerrero F.D."/>
            <person name="Moolhuijzen P."/>
            <person name="Goolsby J.A."/>
            <person name="Tidwell J."/>
            <person name="Bellgard S.E."/>
            <person name="Bellgard M.I."/>
        </authorList>
    </citation>
    <scope>NUCLEOTIDE SEQUENCE</scope>
    <source>
        <tissue evidence="2">Shoot tissue taken approximately 20 cm above the soil surface</tissue>
    </source>
</reference>
<dbReference type="AlphaFoldDB" id="A0A0A9AQ49"/>
<sequence>MVRNSAFTQNSSATRKMGTLY</sequence>
<proteinExistence type="predicted"/>
<feature type="region of interest" description="Disordered" evidence="1">
    <location>
        <begin position="1"/>
        <end position="21"/>
    </location>
</feature>
<evidence type="ECO:0000313" key="2">
    <source>
        <dbReference type="EMBL" id="JAD52003.1"/>
    </source>
</evidence>
<evidence type="ECO:0000256" key="1">
    <source>
        <dbReference type="SAM" id="MobiDB-lite"/>
    </source>
</evidence>
<feature type="compositionally biased region" description="Polar residues" evidence="1">
    <location>
        <begin position="1"/>
        <end position="14"/>
    </location>
</feature>